<dbReference type="CDD" id="cd03801">
    <property type="entry name" value="GT4_PimA-like"/>
    <property type="match status" value="1"/>
</dbReference>
<proteinExistence type="predicted"/>
<keyword evidence="2" id="KW-0808">Transferase</keyword>
<dbReference type="OrthoDB" id="9814639at2"/>
<dbReference type="GO" id="GO:0005975">
    <property type="term" value="P:carbohydrate metabolic process"/>
    <property type="evidence" value="ECO:0007669"/>
    <property type="project" value="InterPro"/>
</dbReference>
<evidence type="ECO:0000313" key="3">
    <source>
        <dbReference type="Proteomes" id="UP000198284"/>
    </source>
</evidence>
<evidence type="ECO:0000313" key="2">
    <source>
        <dbReference type="EMBL" id="SNS81665.1"/>
    </source>
</evidence>
<dbReference type="Gene3D" id="3.40.50.2000">
    <property type="entry name" value="Glycogen Phosphorylase B"/>
    <property type="match status" value="2"/>
</dbReference>
<dbReference type="PANTHER" id="PTHR45947">
    <property type="entry name" value="SULFOQUINOVOSYL TRANSFERASE SQD2"/>
    <property type="match status" value="1"/>
</dbReference>
<dbReference type="EMBL" id="FZOT01000007">
    <property type="protein sequence ID" value="SNS81665.1"/>
    <property type="molecule type" value="Genomic_DNA"/>
</dbReference>
<dbReference type="GO" id="GO:0016758">
    <property type="term" value="F:hexosyltransferase activity"/>
    <property type="evidence" value="ECO:0007669"/>
    <property type="project" value="TreeGrafter"/>
</dbReference>
<dbReference type="SUPFAM" id="SSF53756">
    <property type="entry name" value="UDP-Glycosyltransferase/glycogen phosphorylase"/>
    <property type="match status" value="1"/>
</dbReference>
<dbReference type="InterPro" id="IPR011330">
    <property type="entry name" value="Glyco_hydro/deAcase_b/a-brl"/>
</dbReference>
<name>A0A239HKI4_9BURK</name>
<gene>
    <name evidence="2" type="ORF">SAMN06265795_10729</name>
</gene>
<dbReference type="GO" id="GO:0016810">
    <property type="term" value="F:hydrolase activity, acting on carbon-nitrogen (but not peptide) bonds"/>
    <property type="evidence" value="ECO:0007669"/>
    <property type="project" value="InterPro"/>
</dbReference>
<dbReference type="AlphaFoldDB" id="A0A239HKI4"/>
<dbReference type="InterPro" id="IPR001296">
    <property type="entry name" value="Glyco_trans_1"/>
</dbReference>
<dbReference type="SUPFAM" id="SSF88713">
    <property type="entry name" value="Glycoside hydrolase/deacetylase"/>
    <property type="match status" value="1"/>
</dbReference>
<dbReference type="Gene3D" id="3.20.20.370">
    <property type="entry name" value="Glycoside hydrolase/deacetylase"/>
    <property type="match status" value="1"/>
</dbReference>
<protein>
    <submittedName>
        <fullName evidence="2">Glycosyltransferase involved in cell wall bisynthesis</fullName>
    </submittedName>
</protein>
<accession>A0A239HKI4</accession>
<keyword evidence="3" id="KW-1185">Reference proteome</keyword>
<dbReference type="Pfam" id="PF13439">
    <property type="entry name" value="Glyco_transf_4"/>
    <property type="match status" value="1"/>
</dbReference>
<dbReference type="PROSITE" id="PS51677">
    <property type="entry name" value="NODB"/>
    <property type="match status" value="1"/>
</dbReference>
<dbReference type="InterPro" id="IPR002509">
    <property type="entry name" value="NODB_dom"/>
</dbReference>
<dbReference type="Pfam" id="PF01522">
    <property type="entry name" value="Polysacc_deac_1"/>
    <property type="match status" value="1"/>
</dbReference>
<dbReference type="RefSeq" id="WP_089399627.1">
    <property type="nucleotide sequence ID" value="NZ_FZOT01000007.1"/>
</dbReference>
<evidence type="ECO:0000259" key="1">
    <source>
        <dbReference type="PROSITE" id="PS51677"/>
    </source>
</evidence>
<dbReference type="PANTHER" id="PTHR45947:SF3">
    <property type="entry name" value="SULFOQUINOVOSYL TRANSFERASE SQD2"/>
    <property type="match status" value="1"/>
</dbReference>
<dbReference type="Pfam" id="PF00534">
    <property type="entry name" value="Glycos_transf_1"/>
    <property type="match status" value="1"/>
</dbReference>
<feature type="domain" description="NodB homology" evidence="1">
    <location>
        <begin position="35"/>
        <end position="257"/>
    </location>
</feature>
<dbReference type="InterPro" id="IPR028098">
    <property type="entry name" value="Glyco_trans_4-like_N"/>
</dbReference>
<dbReference type="InterPro" id="IPR050194">
    <property type="entry name" value="Glycosyltransferase_grp1"/>
</dbReference>
<dbReference type="Proteomes" id="UP000198284">
    <property type="component" value="Unassembled WGS sequence"/>
</dbReference>
<dbReference type="CDD" id="cd10918">
    <property type="entry name" value="CE4_NodB_like_5s_6s"/>
    <property type="match status" value="1"/>
</dbReference>
<reference evidence="2 3" key="1">
    <citation type="submission" date="2017-06" db="EMBL/GenBank/DDBJ databases">
        <authorList>
            <person name="Kim H.J."/>
            <person name="Triplett B.A."/>
        </authorList>
    </citation>
    <scope>NUCLEOTIDE SEQUENCE [LARGE SCALE GENOMIC DNA]</scope>
    <source>
        <strain evidence="2 3">U15</strain>
    </source>
</reference>
<organism evidence="2 3">
    <name type="scientific">Noviherbaspirillum humi</name>
    <dbReference type="NCBI Taxonomy" id="1688639"/>
    <lineage>
        <taxon>Bacteria</taxon>
        <taxon>Pseudomonadati</taxon>
        <taxon>Pseudomonadota</taxon>
        <taxon>Betaproteobacteria</taxon>
        <taxon>Burkholderiales</taxon>
        <taxon>Oxalobacteraceae</taxon>
        <taxon>Noviherbaspirillum</taxon>
    </lineage>
</organism>
<sequence>MEQFENILDFLTDTCTVLPLSDGIRRLKNRSLPSRAVALTFDDGYCEWLDNVSPALHKRNLHGTFFVTTQQLTGTSLWHERIIAAVKALPRDELILPYGFDSFKALHTVQHRIQLVSLLHERLKYASISERITAIELLEKQAAGPLELPKKFTKEMVRQLASKGFEIGAHTIQHPILNECSQEEARNEIGGSKEVLEEITRGKISLFAYPNGRPLRDYNANHIRIVKDCGYTAAVTTGSGAACVGTDLFELPRISPWASGHRQIAYQITRNLASEVKKSLPFPIFTKKKPSTDVRCLLIASTFAPIHGGSAVVYQNICKHMPTGSIRVLSARRNYLNEQAISGWHEHDTKASYPIDRIDLLRPPMAPPPANVFVSLYRLVLKDIPLYAKVLFAACKIVHHSGINVICIGELVTGGWLAIALKKIFGCKVVIYVHGEEITTATPGRLHGNRRRTYLSAADKVIAVSSFTCDSLTRLMKLPVSSLCLIQNGVDTDRFSPADKDFDIIKRFGLAEKKIILTVGRLVPRKGIDMAVRAIKHVKESHPDIHYLIVGQGQSESELKKIIEEEGVANYVTLVGNVSDAALVKYFQTCDIFVMPNRTMPDGDTEGFGLVFREANACKKPVIGGRAGGAVEAVIDGETGLLVDGNSPKDIAEALARLLSDSDLRESMAQKGLQLALAHDTKSVAEKFYKTCQRMLHS</sequence>